<dbReference type="RefSeq" id="WP_063556075.1">
    <property type="nucleotide sequence ID" value="NZ_LITT01000035.1"/>
</dbReference>
<dbReference type="PATRIC" id="fig|1538.10.peg.2587"/>
<dbReference type="EMBL" id="LITT01000035">
    <property type="protein sequence ID" value="OAA84791.1"/>
    <property type="molecule type" value="Genomic_DNA"/>
</dbReference>
<dbReference type="PANTHER" id="PTHR35024">
    <property type="entry name" value="HYPOTHETICAL CYTOSOLIC PROTEIN"/>
    <property type="match status" value="1"/>
</dbReference>
<gene>
    <name evidence="2" type="ORF">WY13_02694</name>
</gene>
<dbReference type="Pfam" id="PF04519">
    <property type="entry name" value="Bactofilin"/>
    <property type="match status" value="1"/>
</dbReference>
<dbReference type="OrthoDB" id="1730007at2"/>
<dbReference type="Proteomes" id="UP000077407">
    <property type="component" value="Unassembled WGS sequence"/>
</dbReference>
<accession>A0A168MJU4</accession>
<comment type="caution">
    <text evidence="2">The sequence shown here is derived from an EMBL/GenBank/DDBJ whole genome shotgun (WGS) entry which is preliminary data.</text>
</comment>
<sequence length="242" mass="25611">MEENLQDVKISGAGIIRGGRYDEVKISGTAKMNGDIECSSYKVSGSSNVSGNLKSKITKISGSTKICGNLDCEEITVSGSSHIVGSVTAKKVKISGSSRMDSNLHTEEISISGSASISGDCEAENFNARGGFNIDGLLNAGNIDIEMYGKCTVKDIGGENISVKLGEGHFFMKMINLFSNSARLVTGTIEGDDIYLENTSAKVVRGNNVTIGANCDIETVEYRNKADVGKNSKIVCKKIADN</sequence>
<dbReference type="AlphaFoldDB" id="A0A168MJU4"/>
<dbReference type="InterPro" id="IPR007607">
    <property type="entry name" value="BacA/B"/>
</dbReference>
<protein>
    <submittedName>
        <fullName evidence="2">Polymer-forming cytoskeletal</fullName>
    </submittedName>
</protein>
<reference evidence="2 3" key="1">
    <citation type="journal article" date="2015" name="Biotechnol. Bioeng.">
        <title>Genome sequence and phenotypic characterization of Caulobacter segnis.</title>
        <authorList>
            <person name="Patel S."/>
            <person name="Fletcher B."/>
            <person name="Scott D.C."/>
            <person name="Ely B."/>
        </authorList>
    </citation>
    <scope>NUCLEOTIDE SEQUENCE [LARGE SCALE GENOMIC DNA]</scope>
    <source>
        <strain evidence="2 3">ERI-2</strain>
    </source>
</reference>
<comment type="similarity">
    <text evidence="1">Belongs to the bactofilin family.</text>
</comment>
<proteinExistence type="inferred from homology"/>
<dbReference type="PANTHER" id="PTHR35024:SF4">
    <property type="entry name" value="POLYMER-FORMING CYTOSKELETAL PROTEIN"/>
    <property type="match status" value="1"/>
</dbReference>
<organism evidence="2 3">
    <name type="scientific">Clostridium ljungdahlii</name>
    <dbReference type="NCBI Taxonomy" id="1538"/>
    <lineage>
        <taxon>Bacteria</taxon>
        <taxon>Bacillati</taxon>
        <taxon>Bacillota</taxon>
        <taxon>Clostridia</taxon>
        <taxon>Eubacteriales</taxon>
        <taxon>Clostridiaceae</taxon>
        <taxon>Clostridium</taxon>
    </lineage>
</organism>
<evidence type="ECO:0000313" key="2">
    <source>
        <dbReference type="EMBL" id="OAA84791.1"/>
    </source>
</evidence>
<name>A0A168MJU4_9CLOT</name>
<evidence type="ECO:0000256" key="1">
    <source>
        <dbReference type="ARBA" id="ARBA00044755"/>
    </source>
</evidence>
<evidence type="ECO:0000313" key="3">
    <source>
        <dbReference type="Proteomes" id="UP000077407"/>
    </source>
</evidence>